<dbReference type="EMBL" id="RHFK02000016">
    <property type="protein sequence ID" value="TWW63955.1"/>
    <property type="molecule type" value="Genomic_DNA"/>
</dbReference>
<accession>A0A5C6NA41</accession>
<reference evidence="1 2" key="1">
    <citation type="submission" date="2019-04" db="EMBL/GenBank/DDBJ databases">
        <title>Chromosome genome assembly for Takifugu flavidus.</title>
        <authorList>
            <person name="Xiao S."/>
        </authorList>
    </citation>
    <scope>NUCLEOTIDE SEQUENCE [LARGE SCALE GENOMIC DNA]</scope>
    <source>
        <strain evidence="1">HTHZ2018</strain>
        <tissue evidence="1">Muscle</tissue>
    </source>
</reference>
<protein>
    <submittedName>
        <fullName evidence="1">Uncharacterized protein</fullName>
    </submittedName>
</protein>
<name>A0A5C6NA41_9TELE</name>
<organism evidence="1 2">
    <name type="scientific">Takifugu flavidus</name>
    <name type="common">sansaifugu</name>
    <dbReference type="NCBI Taxonomy" id="433684"/>
    <lineage>
        <taxon>Eukaryota</taxon>
        <taxon>Metazoa</taxon>
        <taxon>Chordata</taxon>
        <taxon>Craniata</taxon>
        <taxon>Vertebrata</taxon>
        <taxon>Euteleostomi</taxon>
        <taxon>Actinopterygii</taxon>
        <taxon>Neopterygii</taxon>
        <taxon>Teleostei</taxon>
        <taxon>Neoteleostei</taxon>
        <taxon>Acanthomorphata</taxon>
        <taxon>Eupercaria</taxon>
        <taxon>Tetraodontiformes</taxon>
        <taxon>Tetradontoidea</taxon>
        <taxon>Tetraodontidae</taxon>
        <taxon>Takifugu</taxon>
    </lineage>
</organism>
<sequence length="165" mass="18140">MELAAAQCPCWEQVAAAISLHLQRVSLPSFALSAFVPVPLLQSAMPANEHQHKAIIQPSSGRGKPPPPIKRRCRGCQLMQSFIEDAEIIVDGDESHRTGDEPRIHFRHSLWDVHTYIGAQTSTPPPPIPHPPTSRVWCLLSLQKLPCPPSPNCTLLEDDSPPDLA</sequence>
<comment type="caution">
    <text evidence="1">The sequence shown here is derived from an EMBL/GenBank/DDBJ whole genome shotgun (WGS) entry which is preliminary data.</text>
</comment>
<gene>
    <name evidence="1" type="ORF">D4764_03G0009630</name>
</gene>
<proteinExistence type="predicted"/>
<dbReference type="Proteomes" id="UP000324091">
    <property type="component" value="Chromosome 3"/>
</dbReference>
<dbReference type="AlphaFoldDB" id="A0A5C6NA41"/>
<evidence type="ECO:0000313" key="1">
    <source>
        <dbReference type="EMBL" id="TWW63955.1"/>
    </source>
</evidence>
<evidence type="ECO:0000313" key="2">
    <source>
        <dbReference type="Proteomes" id="UP000324091"/>
    </source>
</evidence>
<keyword evidence="2" id="KW-1185">Reference proteome</keyword>